<dbReference type="OrthoDB" id="360653at2759"/>
<dbReference type="Proteomes" id="UP000187203">
    <property type="component" value="Unassembled WGS sequence"/>
</dbReference>
<dbReference type="PANTHER" id="PTHR17695:SF11">
    <property type="entry name" value="SMALL SUBUNIT PROCESSOME COMPONENT 20 HOMOLOG"/>
    <property type="match status" value="1"/>
</dbReference>
<dbReference type="EMBL" id="AWUE01013740">
    <property type="protein sequence ID" value="OMP06017.1"/>
    <property type="molecule type" value="Genomic_DNA"/>
</dbReference>
<gene>
    <name evidence="1" type="ORF">COLO4_08387</name>
</gene>
<dbReference type="STRING" id="93759.A0A1R3KFZ4"/>
<organism evidence="1 2">
    <name type="scientific">Corchorus olitorius</name>
    <dbReference type="NCBI Taxonomy" id="93759"/>
    <lineage>
        <taxon>Eukaryota</taxon>
        <taxon>Viridiplantae</taxon>
        <taxon>Streptophyta</taxon>
        <taxon>Embryophyta</taxon>
        <taxon>Tracheophyta</taxon>
        <taxon>Spermatophyta</taxon>
        <taxon>Magnoliopsida</taxon>
        <taxon>eudicotyledons</taxon>
        <taxon>Gunneridae</taxon>
        <taxon>Pentapetalae</taxon>
        <taxon>rosids</taxon>
        <taxon>malvids</taxon>
        <taxon>Malvales</taxon>
        <taxon>Malvaceae</taxon>
        <taxon>Grewioideae</taxon>
        <taxon>Apeibeae</taxon>
        <taxon>Corchorus</taxon>
    </lineage>
</organism>
<dbReference type="AlphaFoldDB" id="A0A1R3KFZ4"/>
<accession>A0A1R3KFZ4</accession>
<name>A0A1R3KFZ4_9ROSI</name>
<sequence>MISVSLCCQLKAPISDDEAEPASKNVKLSANKEKEKKHYYRSGLITKNLVFAICGLNSLMRECAGTENTKFWSTLEQHEQYRFLKAFQMLSSRKATGMLLSVTGATHDQNDTDHSEGLQYLLVSNLLKELGKLALQMEAFQVGRAAVFI</sequence>
<dbReference type="GO" id="GO:0030686">
    <property type="term" value="C:90S preribosome"/>
    <property type="evidence" value="ECO:0007669"/>
    <property type="project" value="TreeGrafter"/>
</dbReference>
<dbReference type="GO" id="GO:0032040">
    <property type="term" value="C:small-subunit processome"/>
    <property type="evidence" value="ECO:0007669"/>
    <property type="project" value="TreeGrafter"/>
</dbReference>
<keyword evidence="2" id="KW-1185">Reference proteome</keyword>
<evidence type="ECO:0000313" key="2">
    <source>
        <dbReference type="Proteomes" id="UP000187203"/>
    </source>
</evidence>
<comment type="caution">
    <text evidence="1">The sequence shown here is derived from an EMBL/GenBank/DDBJ whole genome shotgun (WGS) entry which is preliminary data.</text>
</comment>
<proteinExistence type="predicted"/>
<evidence type="ECO:0000313" key="1">
    <source>
        <dbReference type="EMBL" id="OMP06017.1"/>
    </source>
</evidence>
<reference evidence="2" key="1">
    <citation type="submission" date="2013-09" db="EMBL/GenBank/DDBJ databases">
        <title>Corchorus olitorius genome sequencing.</title>
        <authorList>
            <person name="Alam M."/>
            <person name="Haque M.S."/>
            <person name="Islam M.S."/>
            <person name="Emdad E.M."/>
            <person name="Islam M.M."/>
            <person name="Ahmed B."/>
            <person name="Halim A."/>
            <person name="Hossen Q.M.M."/>
            <person name="Hossain M.Z."/>
            <person name="Ahmed R."/>
            <person name="Khan M.M."/>
            <person name="Islam R."/>
            <person name="Rashid M.M."/>
            <person name="Khan S.A."/>
            <person name="Rahman M.S."/>
            <person name="Alam M."/>
            <person name="Yahiya A.S."/>
            <person name="Khan M.S."/>
            <person name="Azam M.S."/>
            <person name="Haque T."/>
            <person name="Lashkar M.Z.H."/>
            <person name="Akhand A.I."/>
            <person name="Morshed G."/>
            <person name="Roy S."/>
            <person name="Uddin K.S."/>
            <person name="Rabeya T."/>
            <person name="Hossain A.S."/>
            <person name="Chowdhury A."/>
            <person name="Snigdha A.R."/>
            <person name="Mortoza M.S."/>
            <person name="Matin S.A."/>
            <person name="Hoque S.M.E."/>
            <person name="Islam M.K."/>
            <person name="Roy D.K."/>
            <person name="Haider R."/>
            <person name="Moosa M.M."/>
            <person name="Elias S.M."/>
            <person name="Hasan A.M."/>
            <person name="Jahan S."/>
            <person name="Shafiuddin M."/>
            <person name="Mahmood N."/>
            <person name="Shommy N.S."/>
        </authorList>
    </citation>
    <scope>NUCLEOTIDE SEQUENCE [LARGE SCALE GENOMIC DNA]</scope>
    <source>
        <strain evidence="2">cv. O-4</strain>
    </source>
</reference>
<dbReference type="PANTHER" id="PTHR17695">
    <property type="entry name" value="SMALL SUBUNIT PROCESSOME COMPONENT 20 HOMOLOG"/>
    <property type="match status" value="1"/>
</dbReference>
<protein>
    <submittedName>
        <fullName evidence="1">Uncharacterized protein</fullName>
    </submittedName>
</protein>
<dbReference type="InterPro" id="IPR052575">
    <property type="entry name" value="SSU_processome_comp_20"/>
</dbReference>